<evidence type="ECO:0000259" key="1">
    <source>
        <dbReference type="Pfam" id="PF20722"/>
    </source>
</evidence>
<feature type="domain" description="DUF6830" evidence="1">
    <location>
        <begin position="77"/>
        <end position="127"/>
    </location>
</feature>
<dbReference type="AlphaFoldDB" id="A0AAD4GEE4"/>
<evidence type="ECO:0000313" key="3">
    <source>
        <dbReference type="Proteomes" id="UP001194468"/>
    </source>
</evidence>
<keyword evidence="3" id="KW-1185">Reference proteome</keyword>
<organism evidence="2 3">
    <name type="scientific">Boletus edulis BED1</name>
    <dbReference type="NCBI Taxonomy" id="1328754"/>
    <lineage>
        <taxon>Eukaryota</taxon>
        <taxon>Fungi</taxon>
        <taxon>Dikarya</taxon>
        <taxon>Basidiomycota</taxon>
        <taxon>Agaricomycotina</taxon>
        <taxon>Agaricomycetes</taxon>
        <taxon>Agaricomycetidae</taxon>
        <taxon>Boletales</taxon>
        <taxon>Boletineae</taxon>
        <taxon>Boletaceae</taxon>
        <taxon>Boletoideae</taxon>
        <taxon>Boletus</taxon>
    </lineage>
</organism>
<sequence length="177" mass="19353">MAADTHGYTHVFPYQELTRYLDCSDKCFRFNVATHFKTQHDQSSDEEDLDIDHEGDPNDLDALSLAEHMNVSHSTVNYFTVTNAISRGCISNALKPCRTFVTSTTAFHITNKHSLLTSINKATTLFGQATLLCSSGSSSAQGTLTISLLMSSVSMLCLSREVRATSIQEQGCICSDG</sequence>
<proteinExistence type="predicted"/>
<dbReference type="EMBL" id="WHUW01000012">
    <property type="protein sequence ID" value="KAF8440256.1"/>
    <property type="molecule type" value="Genomic_DNA"/>
</dbReference>
<reference evidence="2" key="1">
    <citation type="submission" date="2019-10" db="EMBL/GenBank/DDBJ databases">
        <authorList>
            <consortium name="DOE Joint Genome Institute"/>
            <person name="Kuo A."/>
            <person name="Miyauchi S."/>
            <person name="Kiss E."/>
            <person name="Drula E."/>
            <person name="Kohler A."/>
            <person name="Sanchez-Garcia M."/>
            <person name="Andreopoulos B."/>
            <person name="Barry K.W."/>
            <person name="Bonito G."/>
            <person name="Buee M."/>
            <person name="Carver A."/>
            <person name="Chen C."/>
            <person name="Cichocki N."/>
            <person name="Clum A."/>
            <person name="Culley D."/>
            <person name="Crous P.W."/>
            <person name="Fauchery L."/>
            <person name="Girlanda M."/>
            <person name="Hayes R."/>
            <person name="Keri Z."/>
            <person name="LaButti K."/>
            <person name="Lipzen A."/>
            <person name="Lombard V."/>
            <person name="Magnuson J."/>
            <person name="Maillard F."/>
            <person name="Morin E."/>
            <person name="Murat C."/>
            <person name="Nolan M."/>
            <person name="Ohm R."/>
            <person name="Pangilinan J."/>
            <person name="Pereira M."/>
            <person name="Perotto S."/>
            <person name="Peter M."/>
            <person name="Riley R."/>
            <person name="Sitrit Y."/>
            <person name="Stielow B."/>
            <person name="Szollosi G."/>
            <person name="Zifcakova L."/>
            <person name="Stursova M."/>
            <person name="Spatafora J.W."/>
            <person name="Tedersoo L."/>
            <person name="Vaario L.-M."/>
            <person name="Yamada A."/>
            <person name="Yan M."/>
            <person name="Wang P."/>
            <person name="Xu J."/>
            <person name="Bruns T."/>
            <person name="Baldrian P."/>
            <person name="Vilgalys R."/>
            <person name="Henrissat B."/>
            <person name="Grigoriev I.V."/>
            <person name="Hibbett D."/>
            <person name="Nagy L.G."/>
            <person name="Martin F.M."/>
        </authorList>
    </citation>
    <scope>NUCLEOTIDE SEQUENCE</scope>
    <source>
        <strain evidence="2">BED1</strain>
    </source>
</reference>
<dbReference type="Proteomes" id="UP001194468">
    <property type="component" value="Unassembled WGS sequence"/>
</dbReference>
<gene>
    <name evidence="2" type="ORF">L210DRAFT_865362</name>
</gene>
<reference evidence="2" key="2">
    <citation type="journal article" date="2020" name="Nat. Commun.">
        <title>Large-scale genome sequencing of mycorrhizal fungi provides insights into the early evolution of symbiotic traits.</title>
        <authorList>
            <person name="Miyauchi S."/>
            <person name="Kiss E."/>
            <person name="Kuo A."/>
            <person name="Drula E."/>
            <person name="Kohler A."/>
            <person name="Sanchez-Garcia M."/>
            <person name="Morin E."/>
            <person name="Andreopoulos B."/>
            <person name="Barry K.W."/>
            <person name="Bonito G."/>
            <person name="Buee M."/>
            <person name="Carver A."/>
            <person name="Chen C."/>
            <person name="Cichocki N."/>
            <person name="Clum A."/>
            <person name="Culley D."/>
            <person name="Crous P.W."/>
            <person name="Fauchery L."/>
            <person name="Girlanda M."/>
            <person name="Hayes R.D."/>
            <person name="Keri Z."/>
            <person name="LaButti K."/>
            <person name="Lipzen A."/>
            <person name="Lombard V."/>
            <person name="Magnuson J."/>
            <person name="Maillard F."/>
            <person name="Murat C."/>
            <person name="Nolan M."/>
            <person name="Ohm R.A."/>
            <person name="Pangilinan J."/>
            <person name="Pereira M.F."/>
            <person name="Perotto S."/>
            <person name="Peter M."/>
            <person name="Pfister S."/>
            <person name="Riley R."/>
            <person name="Sitrit Y."/>
            <person name="Stielow J.B."/>
            <person name="Szollosi G."/>
            <person name="Zifcakova L."/>
            <person name="Stursova M."/>
            <person name="Spatafora J.W."/>
            <person name="Tedersoo L."/>
            <person name="Vaario L.M."/>
            <person name="Yamada A."/>
            <person name="Yan M."/>
            <person name="Wang P."/>
            <person name="Xu J."/>
            <person name="Bruns T."/>
            <person name="Baldrian P."/>
            <person name="Vilgalys R."/>
            <person name="Dunand C."/>
            <person name="Henrissat B."/>
            <person name="Grigoriev I.V."/>
            <person name="Hibbett D."/>
            <person name="Nagy L.G."/>
            <person name="Martin F.M."/>
        </authorList>
    </citation>
    <scope>NUCLEOTIDE SEQUENCE</scope>
    <source>
        <strain evidence="2">BED1</strain>
    </source>
</reference>
<protein>
    <recommendedName>
        <fullName evidence="1">DUF6830 domain-containing protein</fullName>
    </recommendedName>
</protein>
<name>A0AAD4GEE4_BOLED</name>
<dbReference type="InterPro" id="IPR049233">
    <property type="entry name" value="DUF6830"/>
</dbReference>
<evidence type="ECO:0000313" key="2">
    <source>
        <dbReference type="EMBL" id="KAF8440256.1"/>
    </source>
</evidence>
<comment type="caution">
    <text evidence="2">The sequence shown here is derived from an EMBL/GenBank/DDBJ whole genome shotgun (WGS) entry which is preliminary data.</text>
</comment>
<dbReference type="Pfam" id="PF20722">
    <property type="entry name" value="DUF6830"/>
    <property type="match status" value="1"/>
</dbReference>
<accession>A0AAD4GEE4</accession>